<sequence>MKELSAITKCCIWIWSALVILAVSGCSSSPARYSPPAGPGPQTVFIAERDYQTTWNALMRALEQTPDAEIWYKANEEGKVTLRDAEVPVFGNCLCGTVGGAPLRGLVARSVTIDLGREAPQLTRIRIHCSYKLPFSWPNVYGRSSMQQDIECISTGRFEQELFDRTARFLYPQ</sequence>
<evidence type="ECO:0008006" key="3">
    <source>
        <dbReference type="Google" id="ProtNLM"/>
    </source>
</evidence>
<proteinExistence type="predicted"/>
<reference evidence="1 2" key="1">
    <citation type="journal article" date="2012" name="Environ. Microbiol.">
        <title>The genome sequence of Desulfatibacillum alkenivorans AK-01: a blueprint for anaerobic alkane oxidation.</title>
        <authorList>
            <person name="Callaghan A.V."/>
            <person name="Morris B.E."/>
            <person name="Pereira I.A."/>
            <person name="McInerney M.J."/>
            <person name="Austin R.N."/>
            <person name="Groves J.T."/>
            <person name="Kukor J.J."/>
            <person name="Suflita J.M."/>
            <person name="Young L.Y."/>
            <person name="Zylstra G.J."/>
            <person name="Wawrik B."/>
        </authorList>
    </citation>
    <scope>NUCLEOTIDE SEQUENCE [LARGE SCALE GENOMIC DNA]</scope>
    <source>
        <strain evidence="1 2">AK-01</strain>
    </source>
</reference>
<evidence type="ECO:0000313" key="2">
    <source>
        <dbReference type="Proteomes" id="UP000000739"/>
    </source>
</evidence>
<evidence type="ECO:0000313" key="1">
    <source>
        <dbReference type="EMBL" id="ACL05385.1"/>
    </source>
</evidence>
<organism evidence="1 2">
    <name type="scientific">Desulfatibacillum aliphaticivorans</name>
    <dbReference type="NCBI Taxonomy" id="218208"/>
    <lineage>
        <taxon>Bacteria</taxon>
        <taxon>Pseudomonadati</taxon>
        <taxon>Thermodesulfobacteriota</taxon>
        <taxon>Desulfobacteria</taxon>
        <taxon>Desulfobacterales</taxon>
        <taxon>Desulfatibacillaceae</taxon>
        <taxon>Desulfatibacillum</taxon>
    </lineage>
</organism>
<dbReference type="AlphaFoldDB" id="B8FLN1"/>
<accession>B8FLN1</accession>
<dbReference type="PROSITE" id="PS51257">
    <property type="entry name" value="PROKAR_LIPOPROTEIN"/>
    <property type="match status" value="1"/>
</dbReference>
<gene>
    <name evidence="1" type="ordered locus">Dalk_3697</name>
</gene>
<dbReference type="KEGG" id="dal:Dalk_3697"/>
<dbReference type="EMBL" id="CP001322">
    <property type="protein sequence ID" value="ACL05385.1"/>
    <property type="molecule type" value="Genomic_DNA"/>
</dbReference>
<dbReference type="HOGENOM" id="CLU_1545119_0_0_7"/>
<dbReference type="Proteomes" id="UP000000739">
    <property type="component" value="Chromosome"/>
</dbReference>
<name>B8FLN1_DESAL</name>
<keyword evidence="2" id="KW-1185">Reference proteome</keyword>
<protein>
    <recommendedName>
        <fullName evidence="3">Lipoprotein</fullName>
    </recommendedName>
</protein>